<name>A0ABS2Q8S6_9BACL</name>
<accession>A0ABS2Q8S6</accession>
<evidence type="ECO:0008006" key="3">
    <source>
        <dbReference type="Google" id="ProtNLM"/>
    </source>
</evidence>
<sequence length="111" mass="12540">MNKLTPGSNIRWESSRMMLPEHVDALRAQQARASQIERPLLDEQTLDAIGRQLNEAVVKHCFVTLSYYHSGSIRQKKCTIDKIDPIIGEIVINDAFGFSWAVPFQDIISIG</sequence>
<dbReference type="PANTHER" id="PTHR40051:SF1">
    <property type="entry name" value="YOLD-LIKE FAMILY PROTEIN"/>
    <property type="match status" value="1"/>
</dbReference>
<dbReference type="EMBL" id="JAFBEV010000011">
    <property type="protein sequence ID" value="MBM7658051.1"/>
    <property type="molecule type" value="Genomic_DNA"/>
</dbReference>
<reference evidence="1 2" key="1">
    <citation type="submission" date="2021-01" db="EMBL/GenBank/DDBJ databases">
        <title>Genomic Encyclopedia of Type Strains, Phase IV (KMG-IV): sequencing the most valuable type-strain genomes for metagenomic binning, comparative biology and taxonomic classification.</title>
        <authorList>
            <person name="Goeker M."/>
        </authorList>
    </citation>
    <scope>NUCLEOTIDE SEQUENCE [LARGE SCALE GENOMIC DNA]</scope>
    <source>
        <strain evidence="1 2">DSM 100968</strain>
    </source>
</reference>
<evidence type="ECO:0000313" key="1">
    <source>
        <dbReference type="EMBL" id="MBM7658051.1"/>
    </source>
</evidence>
<comment type="caution">
    <text evidence="1">The sequence shown here is derived from an EMBL/GenBank/DDBJ whole genome shotgun (WGS) entry which is preliminary data.</text>
</comment>
<gene>
    <name evidence="1" type="ORF">JOC27_001503</name>
</gene>
<proteinExistence type="predicted"/>
<dbReference type="InterPro" id="IPR014962">
    <property type="entry name" value="YolD"/>
</dbReference>
<dbReference type="Proteomes" id="UP000823201">
    <property type="component" value="Unassembled WGS sequence"/>
</dbReference>
<dbReference type="PANTHER" id="PTHR40051">
    <property type="entry name" value="IG HYPOTHETICAL 15966"/>
    <property type="match status" value="1"/>
</dbReference>
<keyword evidence="2" id="KW-1185">Reference proteome</keyword>
<evidence type="ECO:0000313" key="2">
    <source>
        <dbReference type="Proteomes" id="UP000823201"/>
    </source>
</evidence>
<dbReference type="RefSeq" id="WP_205006523.1">
    <property type="nucleotide sequence ID" value="NZ_CBCRXA010000007.1"/>
</dbReference>
<dbReference type="Pfam" id="PF08863">
    <property type="entry name" value="YolD"/>
    <property type="match status" value="1"/>
</dbReference>
<protein>
    <recommendedName>
        <fullName evidence="3">YolD-like family protein</fullName>
    </recommendedName>
</protein>
<organism evidence="1 2">
    <name type="scientific">Sporolactobacillus spathodeae</name>
    <dbReference type="NCBI Taxonomy" id="1465502"/>
    <lineage>
        <taxon>Bacteria</taxon>
        <taxon>Bacillati</taxon>
        <taxon>Bacillota</taxon>
        <taxon>Bacilli</taxon>
        <taxon>Bacillales</taxon>
        <taxon>Sporolactobacillaceae</taxon>
        <taxon>Sporolactobacillus</taxon>
    </lineage>
</organism>